<dbReference type="Gene3D" id="2.40.50.100">
    <property type="match status" value="1"/>
</dbReference>
<dbReference type="GO" id="GO:1990281">
    <property type="term" value="C:efflux pump complex"/>
    <property type="evidence" value="ECO:0007669"/>
    <property type="project" value="TreeGrafter"/>
</dbReference>
<accession>A0A0J9BVE0</accession>
<evidence type="ECO:0000259" key="3">
    <source>
        <dbReference type="Pfam" id="PF25989"/>
    </source>
</evidence>
<dbReference type="Pfam" id="PF25989">
    <property type="entry name" value="YknX_C"/>
    <property type="match status" value="1"/>
</dbReference>
<dbReference type="InterPro" id="IPR058625">
    <property type="entry name" value="MdtA-like_BSH"/>
</dbReference>
<proteinExistence type="inferred from homology"/>
<organism evidence="4 5">
    <name type="scientific">[Clostridium] citroniae WAL-19142</name>
    <dbReference type="NCBI Taxonomy" id="742734"/>
    <lineage>
        <taxon>Bacteria</taxon>
        <taxon>Bacillati</taxon>
        <taxon>Bacillota</taxon>
        <taxon>Clostridia</taxon>
        <taxon>Lachnospirales</taxon>
        <taxon>Lachnospiraceae</taxon>
        <taxon>Enterocloster</taxon>
    </lineage>
</organism>
<dbReference type="InterPro" id="IPR058637">
    <property type="entry name" value="YknX-like_C"/>
</dbReference>
<dbReference type="PATRIC" id="fig|742734.4.peg.4889"/>
<dbReference type="Proteomes" id="UP000037392">
    <property type="component" value="Unassembled WGS sequence"/>
</dbReference>
<dbReference type="Gene3D" id="2.40.30.170">
    <property type="match status" value="1"/>
</dbReference>
<dbReference type="InterPro" id="IPR006143">
    <property type="entry name" value="RND_pump_MFP"/>
</dbReference>
<dbReference type="Pfam" id="PF25917">
    <property type="entry name" value="BSH_RND"/>
    <property type="match status" value="1"/>
</dbReference>
<dbReference type="Gene3D" id="1.10.287.470">
    <property type="entry name" value="Helix hairpin bin"/>
    <property type="match status" value="1"/>
</dbReference>
<dbReference type="EMBL" id="ADLK01000032">
    <property type="protein sequence ID" value="KMW16121.1"/>
    <property type="molecule type" value="Genomic_DNA"/>
</dbReference>
<dbReference type="RefSeq" id="WP_007867851.1">
    <property type="nucleotide sequence ID" value="NZ_KQ235882.1"/>
</dbReference>
<dbReference type="PANTHER" id="PTHR30469">
    <property type="entry name" value="MULTIDRUG RESISTANCE PROTEIN MDTA"/>
    <property type="match status" value="1"/>
</dbReference>
<reference evidence="4 5" key="1">
    <citation type="submission" date="2011-04" db="EMBL/GenBank/DDBJ databases">
        <title>The Genome Sequence of Clostridium citroniae WAL-19142.</title>
        <authorList>
            <consortium name="The Broad Institute Genome Sequencing Platform"/>
            <person name="Earl A."/>
            <person name="Ward D."/>
            <person name="Feldgarden M."/>
            <person name="Gevers D."/>
            <person name="Warren Y.A."/>
            <person name="Tyrrell K.L."/>
            <person name="Citron D.M."/>
            <person name="Goldstein E.J."/>
            <person name="Daigneault M."/>
            <person name="Allen-Vercoe E."/>
            <person name="Young S.K."/>
            <person name="Zeng Q."/>
            <person name="Gargeya S."/>
            <person name="Fitzgerald M."/>
            <person name="Haas B."/>
            <person name="Abouelleil A."/>
            <person name="Alvarado L."/>
            <person name="Arachchi H.M."/>
            <person name="Berlin A."/>
            <person name="Brown A."/>
            <person name="Chapman S.B."/>
            <person name="Chen Z."/>
            <person name="Dunbar C."/>
            <person name="Freedman E."/>
            <person name="Gearin G."/>
            <person name="Gellesch M."/>
            <person name="Goldberg J."/>
            <person name="Griggs A."/>
            <person name="Gujja S."/>
            <person name="Heilman E.R."/>
            <person name="Heiman D."/>
            <person name="Howarth C."/>
            <person name="Larson L."/>
            <person name="Lui A."/>
            <person name="MacDonald P.J."/>
            <person name="Mehta T."/>
            <person name="Montmayeur A."/>
            <person name="Murphy C."/>
            <person name="Neiman D."/>
            <person name="Pearson M."/>
            <person name="Priest M."/>
            <person name="Roberts A."/>
            <person name="Saif S."/>
            <person name="Shea T."/>
            <person name="Shenoy N."/>
            <person name="Sisk P."/>
            <person name="Stolte C."/>
            <person name="Sykes S."/>
            <person name="White J."/>
            <person name="Yandava C."/>
            <person name="Wortman J."/>
            <person name="Nusbaum C."/>
            <person name="Birren B."/>
        </authorList>
    </citation>
    <scope>NUCLEOTIDE SEQUENCE [LARGE SCALE GENOMIC DNA]</scope>
    <source>
        <strain evidence="4 5">WAL-19142</strain>
    </source>
</reference>
<dbReference type="NCBIfam" id="TIGR01730">
    <property type="entry name" value="RND_mfp"/>
    <property type="match status" value="1"/>
</dbReference>
<evidence type="ECO:0000259" key="2">
    <source>
        <dbReference type="Pfam" id="PF25917"/>
    </source>
</evidence>
<comment type="caution">
    <text evidence="4">The sequence shown here is derived from an EMBL/GenBank/DDBJ whole genome shotgun (WGS) entry which is preliminary data.</text>
</comment>
<feature type="domain" description="Multidrug resistance protein MdtA-like barrel-sandwich hybrid" evidence="2">
    <location>
        <begin position="72"/>
        <end position="199"/>
    </location>
</feature>
<gene>
    <name evidence="4" type="ORF">HMPREF9470_04559</name>
</gene>
<dbReference type="AlphaFoldDB" id="A0A0J9BVE0"/>
<dbReference type="PANTHER" id="PTHR30469:SF33">
    <property type="entry name" value="SLR1207 PROTEIN"/>
    <property type="match status" value="1"/>
</dbReference>
<feature type="domain" description="YknX-like C-terminal permuted SH3-like" evidence="3">
    <location>
        <begin position="286"/>
        <end position="353"/>
    </location>
</feature>
<dbReference type="GO" id="GO:0015562">
    <property type="term" value="F:efflux transmembrane transporter activity"/>
    <property type="evidence" value="ECO:0007669"/>
    <property type="project" value="TreeGrafter"/>
</dbReference>
<comment type="similarity">
    <text evidence="1">Belongs to the membrane fusion protein (MFP) (TC 8.A.1) family.</text>
</comment>
<sequence length="370" mass="39752">MEKSMKVKIGIGAAVAVVAVLLVLSGMDKGQKKAMGAGQEASPTIVKAQNPVKGDIRLTTGLTGTVEPSDFVYVYAKASGDVTSVLVKSGDVVEQGQVLCEIDTEQVETSKNSMDAAFVSLSEAQSNLSRMQILYNSGDLSDQEYEQYSNQVKSARLQYESAKLAYEKQVEYSTVTAPISGKIESCDIEVHDRVSQSAQLCVIAGEGEKRVSFYVTERMMGNIASGDALDIQKDGVTYQANISEISSMVDSDTGLFKVKAELKDADGIATGSTVKLSLVTEYTENAMTIPVDAVYYSGGDGYVYLYKDGIAQMVQVEVGLYDSEKAEILSGISEDDMVVSTWSSNLYEGARVQLREESGQAQDSSADQAE</sequence>
<name>A0A0J9BVE0_9FIRM</name>
<evidence type="ECO:0000256" key="1">
    <source>
        <dbReference type="ARBA" id="ARBA00009477"/>
    </source>
</evidence>
<dbReference type="GeneID" id="93163907"/>
<evidence type="ECO:0000313" key="5">
    <source>
        <dbReference type="Proteomes" id="UP000037392"/>
    </source>
</evidence>
<protein>
    <submittedName>
        <fullName evidence="4">Uncharacterized protein</fullName>
    </submittedName>
</protein>
<dbReference type="OrthoDB" id="1859821at2"/>
<dbReference type="SUPFAM" id="SSF111369">
    <property type="entry name" value="HlyD-like secretion proteins"/>
    <property type="match status" value="1"/>
</dbReference>
<dbReference type="Gene3D" id="2.40.420.20">
    <property type="match status" value="1"/>
</dbReference>
<evidence type="ECO:0000313" key="4">
    <source>
        <dbReference type="EMBL" id="KMW16121.1"/>
    </source>
</evidence>